<evidence type="ECO:0000313" key="2">
    <source>
        <dbReference type="Proteomes" id="UP000543836"/>
    </source>
</evidence>
<keyword evidence="2" id="KW-1185">Reference proteome</keyword>
<dbReference type="EMBL" id="JACIIG010000019">
    <property type="protein sequence ID" value="MBB4571113.1"/>
    <property type="molecule type" value="Genomic_DNA"/>
</dbReference>
<organism evidence="1 2">
    <name type="scientific">Rhizobium leucaenae</name>
    <dbReference type="NCBI Taxonomy" id="29450"/>
    <lineage>
        <taxon>Bacteria</taxon>
        <taxon>Pseudomonadati</taxon>
        <taxon>Pseudomonadota</taxon>
        <taxon>Alphaproteobacteria</taxon>
        <taxon>Hyphomicrobiales</taxon>
        <taxon>Rhizobiaceae</taxon>
        <taxon>Rhizobium/Agrobacterium group</taxon>
        <taxon>Rhizobium</taxon>
    </lineage>
</organism>
<dbReference type="Proteomes" id="UP000543836">
    <property type="component" value="Unassembled WGS sequence"/>
</dbReference>
<gene>
    <name evidence="1" type="ORF">GGE60_005271</name>
</gene>
<reference evidence="1 2" key="1">
    <citation type="submission" date="2020-08" db="EMBL/GenBank/DDBJ databases">
        <title>Genomic Encyclopedia of Type Strains, Phase IV (KMG-V): Genome sequencing to study the core and pangenomes of soil and plant-associated prokaryotes.</title>
        <authorList>
            <person name="Whitman W."/>
        </authorList>
    </citation>
    <scope>NUCLEOTIDE SEQUENCE [LARGE SCALE GENOMIC DNA]</scope>
    <source>
        <strain evidence="1 2">SEMIA 492</strain>
    </source>
</reference>
<comment type="caution">
    <text evidence="1">The sequence shown here is derived from an EMBL/GenBank/DDBJ whole genome shotgun (WGS) entry which is preliminary data.</text>
</comment>
<name>A0A7W7EPD0_9HYPH</name>
<evidence type="ECO:0000313" key="1">
    <source>
        <dbReference type="EMBL" id="MBB4571113.1"/>
    </source>
</evidence>
<proteinExistence type="predicted"/>
<dbReference type="AlphaFoldDB" id="A0A7W7EPD0"/>
<protein>
    <submittedName>
        <fullName evidence="1">Uncharacterized protein</fullName>
    </submittedName>
</protein>
<accession>A0A7W7EPD0</accession>
<sequence>MFISLLEVINAARVTMSFQRLAKVDFALLFSPHLARFC</sequence>